<reference evidence="1 2" key="1">
    <citation type="journal article" date="2013" name="Genome Announc.">
        <title>Whole Genome Sequencing of Thermus oshimai JL-2 and Thermus thermophilus JL-18, Incomplete Denitrifiers from the United States Great Basin.</title>
        <authorList>
            <person name="Murugapiran S.K."/>
            <person name="Huntemann M."/>
            <person name="Wei C.L."/>
            <person name="Han J."/>
            <person name="Detter J.C."/>
            <person name="Han C.S."/>
            <person name="Erkkila T.H."/>
            <person name="Teshima H."/>
            <person name="Chen A."/>
            <person name="Kyrpides N."/>
            <person name="Mavrommatis K."/>
            <person name="Markowitz V."/>
            <person name="Szeto E."/>
            <person name="Ivanova N."/>
            <person name="Pagani I."/>
            <person name="Lam J."/>
            <person name="McDonald A.I."/>
            <person name="Dodsworth J.A."/>
            <person name="Pati A."/>
            <person name="Goodwin L."/>
            <person name="Peters L."/>
            <person name="Pitluck S."/>
            <person name="Woyke T."/>
            <person name="Hedlund B.P."/>
        </authorList>
    </citation>
    <scope>NUCLEOTIDE SEQUENCE</scope>
    <source>
        <strain evidence="1 2">JL-2</strain>
    </source>
</reference>
<sequence>MRKGLVLMVLLGVALAQRVEVGLGSPFGLQGGVRFPLLLLLEGRAYGGLGPEALGGGVDLLLKVPLTDLYGGVGAFYGTGPALSLPREGAGQGGVRGVLGTWLNLPLPFLGVYVELHPVYYLTPGQGFGLGAALGVSLGL</sequence>
<dbReference type="eggNOG" id="ENOG5033ZB2">
    <property type="taxonomic scope" value="Bacteria"/>
</dbReference>
<organism evidence="1 2">
    <name type="scientific">Thermus oshimai JL-2</name>
    <dbReference type="NCBI Taxonomy" id="751945"/>
    <lineage>
        <taxon>Bacteria</taxon>
        <taxon>Thermotogati</taxon>
        <taxon>Deinococcota</taxon>
        <taxon>Deinococci</taxon>
        <taxon>Thermales</taxon>
        <taxon>Thermaceae</taxon>
        <taxon>Thermus</taxon>
    </lineage>
</organism>
<dbReference type="OrthoDB" id="26023at2"/>
<accession>K7R4L5</accession>
<dbReference type="STRING" id="751945.Theos_0774"/>
<name>K7R4L5_THEOS</name>
<gene>
    <name evidence="1" type="ORF">Theos_0774</name>
</gene>
<dbReference type="HOGENOM" id="CLU_1862807_0_0_0"/>
<evidence type="ECO:0000313" key="2">
    <source>
        <dbReference type="Proteomes" id="UP000000211"/>
    </source>
</evidence>
<dbReference type="PATRIC" id="fig|751945.3.peg.761"/>
<keyword evidence="2" id="KW-1185">Reference proteome</keyword>
<evidence type="ECO:0000313" key="1">
    <source>
        <dbReference type="EMBL" id="AFV75834.1"/>
    </source>
</evidence>
<dbReference type="AlphaFoldDB" id="K7R4L5"/>
<dbReference type="Proteomes" id="UP000000211">
    <property type="component" value="Chromosome"/>
</dbReference>
<dbReference type="KEGG" id="tos:Theos_0774"/>
<dbReference type="RefSeq" id="WP_016329027.1">
    <property type="nucleotide sequence ID" value="NC_019386.1"/>
</dbReference>
<dbReference type="EMBL" id="CP003249">
    <property type="protein sequence ID" value="AFV75834.1"/>
    <property type="molecule type" value="Genomic_DNA"/>
</dbReference>
<protein>
    <submittedName>
        <fullName evidence="1">Uncharacterized protein</fullName>
    </submittedName>
</protein>
<proteinExistence type="predicted"/>